<evidence type="ECO:0000313" key="2">
    <source>
        <dbReference type="Proteomes" id="UP000652074"/>
    </source>
</evidence>
<organism evidence="1 2">
    <name type="scientific">Aromatoleum petrolei</name>
    <dbReference type="NCBI Taxonomy" id="76116"/>
    <lineage>
        <taxon>Bacteria</taxon>
        <taxon>Pseudomonadati</taxon>
        <taxon>Pseudomonadota</taxon>
        <taxon>Betaproteobacteria</taxon>
        <taxon>Rhodocyclales</taxon>
        <taxon>Rhodocyclaceae</taxon>
        <taxon>Aromatoleum</taxon>
    </lineage>
</organism>
<accession>A0ABX1MT53</accession>
<gene>
    <name evidence="1" type="ORF">GPA26_12435</name>
</gene>
<dbReference type="EMBL" id="WTVR01000021">
    <property type="protein sequence ID" value="NMF89279.1"/>
    <property type="molecule type" value="Genomic_DNA"/>
</dbReference>
<name>A0ABX1MT53_9RHOO</name>
<dbReference type="Gene3D" id="3.40.50.1820">
    <property type="entry name" value="alpha/beta hydrolase"/>
    <property type="match status" value="1"/>
</dbReference>
<evidence type="ECO:0008006" key="3">
    <source>
        <dbReference type="Google" id="ProtNLM"/>
    </source>
</evidence>
<evidence type="ECO:0000313" key="1">
    <source>
        <dbReference type="EMBL" id="NMF89279.1"/>
    </source>
</evidence>
<dbReference type="InterPro" id="IPR029058">
    <property type="entry name" value="AB_hydrolase_fold"/>
</dbReference>
<protein>
    <recommendedName>
        <fullName evidence="3">Alpha/beta hydrolase</fullName>
    </recommendedName>
</protein>
<keyword evidence="2" id="KW-1185">Reference proteome</keyword>
<reference evidence="1 2" key="1">
    <citation type="submission" date="2019-12" db="EMBL/GenBank/DDBJ databases">
        <title>Comparative genomics gives insights into the taxonomy of the Azoarcus-Aromatoleum group and reveals separate origins of nif in the plant-associated Azoarcus and non-plant-associated Aromatoleum sub-groups.</title>
        <authorList>
            <person name="Lafos M."/>
            <person name="Maluk M."/>
            <person name="Batista M."/>
            <person name="Junghare M."/>
            <person name="Carmona M."/>
            <person name="Faoro H."/>
            <person name="Cruz L.M."/>
            <person name="Battistoni F."/>
            <person name="De Souza E."/>
            <person name="Pedrosa F."/>
            <person name="Chen W.-M."/>
            <person name="Poole P.S."/>
            <person name="Dixon R.A."/>
            <person name="James E.K."/>
        </authorList>
    </citation>
    <scope>NUCLEOTIDE SEQUENCE [LARGE SCALE GENOMIC DNA]</scope>
    <source>
        <strain evidence="1 2">ToN1</strain>
    </source>
</reference>
<dbReference type="Proteomes" id="UP000652074">
    <property type="component" value="Unassembled WGS sequence"/>
</dbReference>
<proteinExistence type="predicted"/>
<dbReference type="RefSeq" id="WP_169206653.1">
    <property type="nucleotide sequence ID" value="NZ_CP059560.1"/>
</dbReference>
<sequence length="327" mass="35925">MPCSFPVAHSNGQPAIVCHAPREAGRASPTAPAAGEAGTASFLPNRIERRVLESDASLPYVVFEPSRGGAGAPILVTVHGISRNAWEQVSMFAPYAERAGVVLVAPLYEHARFPRYQRLSANERGERPAAVMEAIIAEVTLTTGAKGDRLYLFGFSGGGQFVHRYAMAHPDRVAGYVVGSAGWYTFPDAQRRYPYGVRYSRRLQMGGFDLGRFLTVPGWVLVGERDVHEGTAMRKTERVMVEQGLSRMERGLRWVDAVNARAAELGLAAPVRFEPLPRSPHSFRRSMRRGELGQRVFGHLFGLEESVVRGSEWGTTTSCAPERRAAE</sequence>
<comment type="caution">
    <text evidence="1">The sequence shown here is derived from an EMBL/GenBank/DDBJ whole genome shotgun (WGS) entry which is preliminary data.</text>
</comment>
<dbReference type="SUPFAM" id="SSF53474">
    <property type="entry name" value="alpha/beta-Hydrolases"/>
    <property type="match status" value="1"/>
</dbReference>